<dbReference type="SUPFAM" id="SSF55326">
    <property type="entry name" value="PurM N-terminal domain-like"/>
    <property type="match status" value="1"/>
</dbReference>
<evidence type="ECO:0000256" key="4">
    <source>
        <dbReference type="ARBA" id="ARBA00022840"/>
    </source>
</evidence>
<dbReference type="GO" id="GO:0005737">
    <property type="term" value="C:cytoplasm"/>
    <property type="evidence" value="ECO:0007669"/>
    <property type="project" value="TreeGrafter"/>
</dbReference>
<dbReference type="SUPFAM" id="SSF56042">
    <property type="entry name" value="PurM C-terminal domain-like"/>
    <property type="match status" value="1"/>
</dbReference>
<gene>
    <name evidence="8" type="ORF">O3M35_012563</name>
</gene>
<keyword evidence="5" id="KW-0711">Selenium</keyword>
<organism evidence="8 9">
    <name type="scientific">Rhynocoris fuscipes</name>
    <dbReference type="NCBI Taxonomy" id="488301"/>
    <lineage>
        <taxon>Eukaryota</taxon>
        <taxon>Metazoa</taxon>
        <taxon>Ecdysozoa</taxon>
        <taxon>Arthropoda</taxon>
        <taxon>Hexapoda</taxon>
        <taxon>Insecta</taxon>
        <taxon>Pterygota</taxon>
        <taxon>Neoptera</taxon>
        <taxon>Paraneoptera</taxon>
        <taxon>Hemiptera</taxon>
        <taxon>Heteroptera</taxon>
        <taxon>Panheteroptera</taxon>
        <taxon>Cimicomorpha</taxon>
        <taxon>Reduviidae</taxon>
        <taxon>Harpactorinae</taxon>
        <taxon>Harpactorini</taxon>
        <taxon>Rhynocoris</taxon>
    </lineage>
</organism>
<comment type="caution">
    <text evidence="8">The sequence shown here is derived from an EMBL/GenBank/DDBJ whole genome shotgun (WGS) entry which is preliminary data.</text>
</comment>
<dbReference type="NCBIfam" id="TIGR00476">
    <property type="entry name" value="selD"/>
    <property type="match status" value="1"/>
</dbReference>
<dbReference type="PANTHER" id="PTHR10256:SF0">
    <property type="entry name" value="INACTIVE SELENIDE, WATER DIKINASE-LIKE PROTEIN-RELATED"/>
    <property type="match status" value="1"/>
</dbReference>
<dbReference type="GO" id="GO:0016260">
    <property type="term" value="P:selenocysteine biosynthetic process"/>
    <property type="evidence" value="ECO:0007669"/>
    <property type="project" value="TreeGrafter"/>
</dbReference>
<dbReference type="Pfam" id="PF00586">
    <property type="entry name" value="AIRS"/>
    <property type="match status" value="1"/>
</dbReference>
<keyword evidence="1" id="KW-0808">Transferase</keyword>
<dbReference type="Proteomes" id="UP001461498">
    <property type="component" value="Unassembled WGS sequence"/>
</dbReference>
<dbReference type="InterPro" id="IPR016188">
    <property type="entry name" value="PurM-like_N"/>
</dbReference>
<dbReference type="Pfam" id="PF02769">
    <property type="entry name" value="AIRS_C"/>
    <property type="match status" value="1"/>
</dbReference>
<evidence type="ECO:0000259" key="7">
    <source>
        <dbReference type="Pfam" id="PF02769"/>
    </source>
</evidence>
<keyword evidence="2" id="KW-0547">Nucleotide-binding</keyword>
<feature type="domain" description="PurM-like C-terminal" evidence="7">
    <location>
        <begin position="94"/>
        <end position="263"/>
    </location>
</feature>
<dbReference type="InterPro" id="IPR036921">
    <property type="entry name" value="PurM-like_N_sf"/>
</dbReference>
<evidence type="ECO:0000259" key="6">
    <source>
        <dbReference type="Pfam" id="PF00586"/>
    </source>
</evidence>
<dbReference type="Gene3D" id="3.30.1330.10">
    <property type="entry name" value="PurM-like, N-terminal domain"/>
    <property type="match status" value="1"/>
</dbReference>
<evidence type="ECO:0000256" key="3">
    <source>
        <dbReference type="ARBA" id="ARBA00022777"/>
    </source>
</evidence>
<keyword evidence="4" id="KW-0067">ATP-binding</keyword>
<sequence>MGQIACANVLSDIYTLGITDIDSVQMILGIPTDMASNERDVVTRLVGQGFKERCKTAGCAITGGDTKQNAWFMIGGVATAVLPTSNIIRPLSAQAGDSIILTKPLGTTAATTLYRWLEQPDKLELIKDCITKSEIEIAYHHALHSMLTLNRAASSLMQKFGVHAATDITGYGVIGHAENLLRHQRNNVDFIIERLPIIEYMHKADIHLNNRFKLLEGKGIETSGGLLLCIPSENANSYIEALRALDNGDGWLIGKVVEGNGRVVIREPDQLHVINVSSPLI</sequence>
<name>A0AAW1CTY5_9HEMI</name>
<dbReference type="PANTHER" id="PTHR10256">
    <property type="entry name" value="SELENIDE, WATER DIKINASE"/>
    <property type="match status" value="1"/>
</dbReference>
<dbReference type="InterPro" id="IPR004536">
    <property type="entry name" value="SPS/SelD"/>
</dbReference>
<dbReference type="EMBL" id="JAPXFL010000009">
    <property type="protein sequence ID" value="KAK9501932.1"/>
    <property type="molecule type" value="Genomic_DNA"/>
</dbReference>
<accession>A0AAW1CTY5</accession>
<dbReference type="InterPro" id="IPR010918">
    <property type="entry name" value="PurM-like_C_dom"/>
</dbReference>
<dbReference type="EMBL" id="JAPXFL010000009">
    <property type="protein sequence ID" value="KAK9501931.1"/>
    <property type="molecule type" value="Genomic_DNA"/>
</dbReference>
<reference evidence="8 9" key="1">
    <citation type="submission" date="2022-12" db="EMBL/GenBank/DDBJ databases">
        <title>Chromosome-level genome assembly of true bugs.</title>
        <authorList>
            <person name="Ma L."/>
            <person name="Li H."/>
        </authorList>
    </citation>
    <scope>NUCLEOTIDE SEQUENCE [LARGE SCALE GENOMIC DNA]</scope>
    <source>
        <strain evidence="8">Lab_2022b</strain>
    </source>
</reference>
<evidence type="ECO:0000313" key="9">
    <source>
        <dbReference type="Proteomes" id="UP001461498"/>
    </source>
</evidence>
<keyword evidence="3" id="KW-0418">Kinase</keyword>
<evidence type="ECO:0000256" key="5">
    <source>
        <dbReference type="ARBA" id="ARBA00023266"/>
    </source>
</evidence>
<protein>
    <recommendedName>
        <fullName evidence="10">Selenide, water dikinase</fullName>
    </recommendedName>
</protein>
<dbReference type="GO" id="GO:0004756">
    <property type="term" value="F:selenide, water dikinase activity"/>
    <property type="evidence" value="ECO:0007669"/>
    <property type="project" value="TreeGrafter"/>
</dbReference>
<proteinExistence type="predicted"/>
<feature type="domain" description="PurM-like N-terminal" evidence="6">
    <location>
        <begin position="1"/>
        <end position="79"/>
    </location>
</feature>
<evidence type="ECO:0000256" key="1">
    <source>
        <dbReference type="ARBA" id="ARBA00022679"/>
    </source>
</evidence>
<dbReference type="AlphaFoldDB" id="A0AAW1CTY5"/>
<dbReference type="InterPro" id="IPR036676">
    <property type="entry name" value="PurM-like_C_sf"/>
</dbReference>
<evidence type="ECO:0000313" key="8">
    <source>
        <dbReference type="EMBL" id="KAK9501931.1"/>
    </source>
</evidence>
<evidence type="ECO:0000256" key="2">
    <source>
        <dbReference type="ARBA" id="ARBA00022741"/>
    </source>
</evidence>
<keyword evidence="9" id="KW-1185">Reference proteome</keyword>
<dbReference type="Gene3D" id="3.90.650.10">
    <property type="entry name" value="PurM-like C-terminal domain"/>
    <property type="match status" value="1"/>
</dbReference>
<dbReference type="GO" id="GO:0005524">
    <property type="term" value="F:ATP binding"/>
    <property type="evidence" value="ECO:0007669"/>
    <property type="project" value="UniProtKB-KW"/>
</dbReference>
<evidence type="ECO:0008006" key="10">
    <source>
        <dbReference type="Google" id="ProtNLM"/>
    </source>
</evidence>